<dbReference type="Gene3D" id="3.40.50.150">
    <property type="entry name" value="Vaccinia Virus protein VP39"/>
    <property type="match status" value="1"/>
</dbReference>
<comment type="caution">
    <text evidence="2">The sequence shown here is derived from an EMBL/GenBank/DDBJ whole genome shotgun (WGS) entry which is preliminary data.</text>
</comment>
<name>A0A853CP65_9ACTN</name>
<dbReference type="PANTHER" id="PTHR43861">
    <property type="entry name" value="TRANS-ACONITATE 2-METHYLTRANSFERASE-RELATED"/>
    <property type="match status" value="1"/>
</dbReference>
<keyword evidence="1 2" id="KW-0808">Transferase</keyword>
<protein>
    <submittedName>
        <fullName evidence="2">SAM-dependent methyltransferase</fullName>
    </submittedName>
</protein>
<dbReference type="Pfam" id="PF13489">
    <property type="entry name" value="Methyltransf_23"/>
    <property type="match status" value="1"/>
</dbReference>
<gene>
    <name evidence="2" type="ORF">GGQ55_004021</name>
</gene>
<evidence type="ECO:0000256" key="1">
    <source>
        <dbReference type="ARBA" id="ARBA00022679"/>
    </source>
</evidence>
<dbReference type="GO" id="GO:0008168">
    <property type="term" value="F:methyltransferase activity"/>
    <property type="evidence" value="ECO:0007669"/>
    <property type="project" value="UniProtKB-KW"/>
</dbReference>
<evidence type="ECO:0000313" key="2">
    <source>
        <dbReference type="EMBL" id="NYJ07743.1"/>
    </source>
</evidence>
<dbReference type="AlphaFoldDB" id="A0A853CP65"/>
<dbReference type="Proteomes" id="UP000541969">
    <property type="component" value="Unassembled WGS sequence"/>
</dbReference>
<dbReference type="CDD" id="cd02440">
    <property type="entry name" value="AdoMet_MTases"/>
    <property type="match status" value="1"/>
</dbReference>
<reference evidence="2 3" key="1">
    <citation type="submission" date="2020-07" db="EMBL/GenBank/DDBJ databases">
        <title>Sequencing the genomes of 1000 actinobacteria strains.</title>
        <authorList>
            <person name="Klenk H.-P."/>
        </authorList>
    </citation>
    <scope>NUCLEOTIDE SEQUENCE [LARGE SCALE GENOMIC DNA]</scope>
    <source>
        <strain evidence="2 3">DSM 104001</strain>
    </source>
</reference>
<accession>A0A853CP65</accession>
<dbReference type="InterPro" id="IPR029063">
    <property type="entry name" value="SAM-dependent_MTases_sf"/>
</dbReference>
<organism evidence="2 3">
    <name type="scientific">Petropleomorpha daqingensis</name>
    <dbReference type="NCBI Taxonomy" id="2026353"/>
    <lineage>
        <taxon>Bacteria</taxon>
        <taxon>Bacillati</taxon>
        <taxon>Actinomycetota</taxon>
        <taxon>Actinomycetes</taxon>
        <taxon>Geodermatophilales</taxon>
        <taxon>Geodermatophilaceae</taxon>
        <taxon>Petropleomorpha</taxon>
    </lineage>
</organism>
<dbReference type="RefSeq" id="WP_218859358.1">
    <property type="nucleotide sequence ID" value="NZ_JACBZT010000001.1"/>
</dbReference>
<proteinExistence type="predicted"/>
<keyword evidence="2" id="KW-0489">Methyltransferase</keyword>
<keyword evidence="3" id="KW-1185">Reference proteome</keyword>
<sequence>MSSHEYLLDNQARQAVDRFGALSALFDPVTFRHVDALGIGPGGRCWEVGAGGPSVPDGLADRVRPGGRVLATDLDTRWLDGRTGPSVEVARHDVVTDDPPDGGFDLVHARLVLLHLPAREEALRRMISALRPGGWLLVEDYDVSLQPLICPDAVTSDHRLANAVKAAFRQLLVDRGADTELGRKLPRLLREAGLTEVRADAYFPLAVPAVAVLEAANVRQVRDALVERGDVTAAEVDRYLELASTAEVDLATAPLVSAWGRRAPS</sequence>
<dbReference type="GO" id="GO:0032259">
    <property type="term" value="P:methylation"/>
    <property type="evidence" value="ECO:0007669"/>
    <property type="project" value="UniProtKB-KW"/>
</dbReference>
<dbReference type="PANTHER" id="PTHR43861:SF3">
    <property type="entry name" value="PUTATIVE (AFU_ORTHOLOGUE AFUA_2G14390)-RELATED"/>
    <property type="match status" value="1"/>
</dbReference>
<dbReference type="SUPFAM" id="SSF53335">
    <property type="entry name" value="S-adenosyl-L-methionine-dependent methyltransferases"/>
    <property type="match status" value="1"/>
</dbReference>
<dbReference type="EMBL" id="JACBZT010000001">
    <property type="protein sequence ID" value="NYJ07743.1"/>
    <property type="molecule type" value="Genomic_DNA"/>
</dbReference>
<evidence type="ECO:0000313" key="3">
    <source>
        <dbReference type="Proteomes" id="UP000541969"/>
    </source>
</evidence>